<dbReference type="InterPro" id="IPR001451">
    <property type="entry name" value="Hexapep"/>
</dbReference>
<keyword evidence="3" id="KW-0808">Transferase</keyword>
<dbReference type="EMBL" id="JAQQAF010000008">
    <property type="protein sequence ID" value="KAJ8466230.1"/>
    <property type="molecule type" value="Genomic_DNA"/>
</dbReference>
<keyword evidence="1" id="KW-0444">Lipid biosynthesis</keyword>
<dbReference type="Proteomes" id="UP001222027">
    <property type="component" value="Unassembled WGS sequence"/>
</dbReference>
<evidence type="ECO:0008006" key="8">
    <source>
        <dbReference type="Google" id="ProtNLM"/>
    </source>
</evidence>
<comment type="caution">
    <text evidence="6">The sequence shown here is derived from an EMBL/GenBank/DDBJ whole genome shotgun (WGS) entry which is preliminary data.</text>
</comment>
<evidence type="ECO:0000256" key="4">
    <source>
        <dbReference type="ARBA" id="ARBA00023098"/>
    </source>
</evidence>
<gene>
    <name evidence="6" type="ORF">OPV22_028782</name>
</gene>
<evidence type="ECO:0000313" key="7">
    <source>
        <dbReference type="Proteomes" id="UP001222027"/>
    </source>
</evidence>
<keyword evidence="2" id="KW-0441">Lipid A biosynthesis</keyword>
<keyword evidence="4" id="KW-0443">Lipid metabolism</keyword>
<name>A0AAV8PVM5_ENSVE</name>
<evidence type="ECO:0000256" key="1">
    <source>
        <dbReference type="ARBA" id="ARBA00022516"/>
    </source>
</evidence>
<dbReference type="GO" id="GO:0016020">
    <property type="term" value="C:membrane"/>
    <property type="evidence" value="ECO:0007669"/>
    <property type="project" value="GOC"/>
</dbReference>
<evidence type="ECO:0000256" key="3">
    <source>
        <dbReference type="ARBA" id="ARBA00022679"/>
    </source>
</evidence>
<dbReference type="CDD" id="cd03352">
    <property type="entry name" value="LbH_LpxD"/>
    <property type="match status" value="1"/>
</dbReference>
<dbReference type="PANTHER" id="PTHR43378:SF2">
    <property type="entry name" value="UDP-3-O-ACYLGLUCOSAMINE N-ACYLTRANSFERASE 1, MITOCHONDRIAL-RELATED"/>
    <property type="match status" value="1"/>
</dbReference>
<proteinExistence type="predicted"/>
<dbReference type="InterPro" id="IPR007691">
    <property type="entry name" value="LpxD"/>
</dbReference>
<evidence type="ECO:0000256" key="2">
    <source>
        <dbReference type="ARBA" id="ARBA00022556"/>
    </source>
</evidence>
<dbReference type="Pfam" id="PF00132">
    <property type="entry name" value="Hexapep"/>
    <property type="match status" value="1"/>
</dbReference>
<dbReference type="AlphaFoldDB" id="A0AAV8PVM5"/>
<dbReference type="InterPro" id="IPR011004">
    <property type="entry name" value="Trimer_LpxA-like_sf"/>
</dbReference>
<keyword evidence="7" id="KW-1185">Reference proteome</keyword>
<dbReference type="GO" id="GO:0016410">
    <property type="term" value="F:N-acyltransferase activity"/>
    <property type="evidence" value="ECO:0007669"/>
    <property type="project" value="InterPro"/>
</dbReference>
<evidence type="ECO:0000256" key="5">
    <source>
        <dbReference type="ARBA" id="ARBA00023315"/>
    </source>
</evidence>
<accession>A0AAV8PVM5</accession>
<dbReference type="NCBIfam" id="TIGR01853">
    <property type="entry name" value="lipid_A_lpxD"/>
    <property type="match status" value="1"/>
</dbReference>
<keyword evidence="5" id="KW-0012">Acyltransferase</keyword>
<organism evidence="6 7">
    <name type="scientific">Ensete ventricosum</name>
    <name type="common">Abyssinian banana</name>
    <name type="synonym">Musa ensete</name>
    <dbReference type="NCBI Taxonomy" id="4639"/>
    <lineage>
        <taxon>Eukaryota</taxon>
        <taxon>Viridiplantae</taxon>
        <taxon>Streptophyta</taxon>
        <taxon>Embryophyta</taxon>
        <taxon>Tracheophyta</taxon>
        <taxon>Spermatophyta</taxon>
        <taxon>Magnoliopsida</taxon>
        <taxon>Liliopsida</taxon>
        <taxon>Zingiberales</taxon>
        <taxon>Musaceae</taxon>
        <taxon>Ensete</taxon>
    </lineage>
</organism>
<dbReference type="NCBIfam" id="NF002060">
    <property type="entry name" value="PRK00892.1"/>
    <property type="match status" value="1"/>
</dbReference>
<evidence type="ECO:0000313" key="6">
    <source>
        <dbReference type="EMBL" id="KAJ8466230.1"/>
    </source>
</evidence>
<dbReference type="InterPro" id="IPR018357">
    <property type="entry name" value="Hexapep_transf_CS"/>
</dbReference>
<protein>
    <recommendedName>
        <fullName evidence="8">UDP-3-O-[3-hydroxymyristoyl] glucosamine N-acyltransferase non-repeat region domain-containing protein</fullName>
    </recommendedName>
</protein>
<dbReference type="SUPFAM" id="SSF51161">
    <property type="entry name" value="Trimeric LpxA-like enzymes"/>
    <property type="match status" value="1"/>
</dbReference>
<dbReference type="Gene3D" id="2.160.10.10">
    <property type="entry name" value="Hexapeptide repeat proteins"/>
    <property type="match status" value="1"/>
</dbReference>
<sequence>MESTVLIVQRTKASGFALGRSRVLGLPRRPINIPALVRSLGAMAVRLLSRSRSTLVQLPLHRSGFRHVSDGPSDLSDEQTVEDASAFVRWKNGGGLFHRSARIDPTAVVEVGAVVHPDSVLGSDVRIGSGTVVGPSVSIRQSTKVGYNAVLSNCSVGQFSTIHNGVCVGQDGFGFFMNEEGHILKKPQALHVRIGDNVEIGANTCIDRGSWRDTVIGDHTKIDNLVQIGHNVIIGKCCMLCGQVGIAGSATLGDYVTLGGRVAIRDHVSIASKVRLAANSFVTKDLAESGDYGGFPAVPIHEWRRQSAKLRRFCKNNPS</sequence>
<reference evidence="6 7" key="1">
    <citation type="submission" date="2022-12" db="EMBL/GenBank/DDBJ databases">
        <title>Chromosome-scale assembly of the Ensete ventricosum genome.</title>
        <authorList>
            <person name="Dussert Y."/>
            <person name="Stocks J."/>
            <person name="Wendawek A."/>
            <person name="Woldeyes F."/>
            <person name="Nichols R.A."/>
            <person name="Borrell J.S."/>
        </authorList>
    </citation>
    <scope>NUCLEOTIDE SEQUENCE [LARGE SCALE GENOMIC DNA]</scope>
    <source>
        <strain evidence="7">cv. Maze</strain>
        <tissue evidence="6">Seeds</tissue>
    </source>
</reference>
<dbReference type="GO" id="GO:0009245">
    <property type="term" value="P:lipid A biosynthetic process"/>
    <property type="evidence" value="ECO:0007669"/>
    <property type="project" value="UniProtKB-KW"/>
</dbReference>
<dbReference type="PANTHER" id="PTHR43378">
    <property type="entry name" value="UDP-3-O-ACYLGLUCOSAMINE N-ACYLTRANSFERASE"/>
    <property type="match status" value="1"/>
</dbReference>
<dbReference type="PROSITE" id="PS00101">
    <property type="entry name" value="HEXAPEP_TRANSFERASES"/>
    <property type="match status" value="1"/>
</dbReference>